<dbReference type="InterPro" id="IPR006978">
    <property type="entry name" value="Nre_N"/>
</dbReference>
<protein>
    <recommendedName>
        <fullName evidence="1">DNA repair protein</fullName>
    </recommendedName>
</protein>
<dbReference type="PANTHER" id="PTHR38136:SF2">
    <property type="entry name" value="DNA REPAIR PROTEIN"/>
    <property type="match status" value="1"/>
</dbReference>
<dbReference type="InterPro" id="IPR006979">
    <property type="entry name" value="Nre_C"/>
</dbReference>
<dbReference type="HAMAP" id="MF_02096">
    <property type="entry name" value="Nre"/>
    <property type="match status" value="1"/>
</dbReference>
<reference evidence="4 5" key="1">
    <citation type="journal article" date="2017" name="Nat. Commun.">
        <title>'ARMAN' archaea depend on association with euryarchaeal host in culture and in situ.</title>
        <authorList>
            <person name="Golyshina O."/>
            <person name="Toshchakov S."/>
            <person name="Makarova K."/>
            <person name="Gavrilov S."/>
            <person name="Korzhenkov A."/>
            <person name="La Cono V."/>
            <person name="Arcadi E."/>
            <person name="Nechitaylo T."/>
            <person name="Ferrer M."/>
            <person name="Kublanov I."/>
            <person name="Wolf Y."/>
            <person name="Yakimov M."/>
            <person name="Golyshin P."/>
            <person name="Slesarev A."/>
            <person name="Kozyavkin S."/>
        </authorList>
    </citation>
    <scope>NUCLEOTIDE SEQUENCE [LARGE SCALE GENOMIC DNA]</scope>
    <source>
        <strain evidence="4 5">Mia14</strain>
    </source>
</reference>
<comment type="function">
    <text evidence="1">Involved in DNA damage repair.</text>
</comment>
<organism evidence="4 5">
    <name type="scientific">Candidatus Mancarchaeum acidiphilum</name>
    <dbReference type="NCBI Taxonomy" id="1920749"/>
    <lineage>
        <taxon>Archaea</taxon>
        <taxon>Candidatus Micrarchaeota</taxon>
        <taxon>Candidatus Mancarchaeum</taxon>
    </lineage>
</organism>
<dbReference type="InterPro" id="IPR033167">
    <property type="entry name" value="Nre"/>
</dbReference>
<evidence type="ECO:0000256" key="1">
    <source>
        <dbReference type="HAMAP-Rule" id="MF_02096"/>
    </source>
</evidence>
<dbReference type="GeneID" id="33314257"/>
<gene>
    <name evidence="4" type="ORF">Mia14_0705</name>
</gene>
<dbReference type="EMBL" id="CP019964">
    <property type="protein sequence ID" value="ASI14005.1"/>
    <property type="molecule type" value="Genomic_DNA"/>
</dbReference>
<evidence type="ECO:0000259" key="2">
    <source>
        <dbReference type="Pfam" id="PF04894"/>
    </source>
</evidence>
<sequence>MEDLNKLINSLSFNNPVVKVRRSMEVYRNMKNPSIISSYYRNQYSSILDKDYVSGSSPTEIFIGRFGYPKVFIGPMISPFMKDSSMLANPSLWKGLPIEKIIQMRLQLVRGMHISNIHDVENGRVEEEVRDLALSDKPADSDINFIGKPLVRPKLDADLSPFGPTVKIKDMMVSNSRSNRDIERLYSDYDANAGTAVKELYKNKVDVYRIQKGVSAGLFGLKSNRKFVPTRWSITMVDDLISKSLREEVKGNEKIDNIKLFYNVALDNRWLIVFMPSNWEYESIEAFYPKTTWNVNSNEISIYSSYEGYRGRKKYAEIGGCYYAARLEVGEKLKTMKKQASVLILREVHEGYTLPVGVWNVREHVKQTLETKPVELDSYSEMFRYINEKLDINVSEWVKNSKILTDLLKQRRL</sequence>
<proteinExistence type="inferred from homology"/>
<dbReference type="Pfam" id="PF04894">
    <property type="entry name" value="Nre_N"/>
    <property type="match status" value="1"/>
</dbReference>
<feature type="domain" description="Archaeal Nre N-terminal" evidence="2">
    <location>
        <begin position="44"/>
        <end position="294"/>
    </location>
</feature>
<keyword evidence="1" id="KW-0227">DNA damage</keyword>
<dbReference type="RefSeq" id="WP_088820267.1">
    <property type="nucleotide sequence ID" value="NZ_CP019964.1"/>
</dbReference>
<feature type="domain" description="Archaeal Nre C-terminal" evidence="3">
    <location>
        <begin position="307"/>
        <end position="413"/>
    </location>
</feature>
<dbReference type="GO" id="GO:0006281">
    <property type="term" value="P:DNA repair"/>
    <property type="evidence" value="ECO:0007669"/>
    <property type="project" value="UniProtKB-UniRule"/>
</dbReference>
<dbReference type="Proteomes" id="UP000197679">
    <property type="component" value="Chromosome"/>
</dbReference>
<keyword evidence="5" id="KW-1185">Reference proteome</keyword>
<dbReference type="KEGG" id="marh:Mia14_0705"/>
<accession>A0A218NNG1</accession>
<comment type="caution">
    <text evidence="1">Lacks conserved residue(s) required for the propagation of feature annotation.</text>
</comment>
<dbReference type="PANTHER" id="PTHR38136">
    <property type="entry name" value="DNA REPAIR PROTEIN"/>
    <property type="match status" value="1"/>
</dbReference>
<dbReference type="Pfam" id="PF04895">
    <property type="entry name" value="Nre_C"/>
    <property type="match status" value="1"/>
</dbReference>
<name>A0A218NNG1_9ARCH</name>
<evidence type="ECO:0000313" key="4">
    <source>
        <dbReference type="EMBL" id="ASI14005.1"/>
    </source>
</evidence>
<keyword evidence="1" id="KW-0234">DNA repair</keyword>
<dbReference type="OrthoDB" id="6609at2157"/>
<comment type="similarity">
    <text evidence="1">Belongs to the Nre family.</text>
</comment>
<dbReference type="AlphaFoldDB" id="A0A218NNG1"/>
<evidence type="ECO:0000313" key="5">
    <source>
        <dbReference type="Proteomes" id="UP000197679"/>
    </source>
</evidence>
<evidence type="ECO:0000259" key="3">
    <source>
        <dbReference type="Pfam" id="PF04895"/>
    </source>
</evidence>